<evidence type="ECO:0000256" key="5">
    <source>
        <dbReference type="ARBA" id="ARBA00023014"/>
    </source>
</evidence>
<evidence type="ECO:0000256" key="1">
    <source>
        <dbReference type="ARBA" id="ARBA00001966"/>
    </source>
</evidence>
<dbReference type="Proteomes" id="UP000294855">
    <property type="component" value="Unassembled WGS sequence"/>
</dbReference>
<keyword evidence="5" id="KW-0411">Iron-sulfur</keyword>
<dbReference type="GO" id="GO:0046872">
    <property type="term" value="F:metal ion binding"/>
    <property type="evidence" value="ECO:0007669"/>
    <property type="project" value="UniProtKB-KW"/>
</dbReference>
<dbReference type="InterPro" id="IPR013785">
    <property type="entry name" value="Aldolase_TIM"/>
</dbReference>
<dbReference type="NCBIfam" id="TIGR04085">
    <property type="entry name" value="rSAM_more_4Fe4S"/>
    <property type="match status" value="1"/>
</dbReference>
<keyword evidence="3" id="KW-0479">Metal-binding</keyword>
<dbReference type="InterPro" id="IPR023819">
    <property type="entry name" value="Pep-mod_rSAM_AF0577"/>
</dbReference>
<dbReference type="GO" id="GO:0016491">
    <property type="term" value="F:oxidoreductase activity"/>
    <property type="evidence" value="ECO:0007669"/>
    <property type="project" value="InterPro"/>
</dbReference>
<evidence type="ECO:0000256" key="2">
    <source>
        <dbReference type="ARBA" id="ARBA00022691"/>
    </source>
</evidence>
<reference evidence="7 8" key="1">
    <citation type="submission" date="2019-03" db="EMBL/GenBank/DDBJ databases">
        <title>Genomic Encyclopedia of Type Strains, Phase IV (KMG-IV): sequencing the most valuable type-strain genomes for metagenomic binning, comparative biology and taxonomic classification.</title>
        <authorList>
            <person name="Goeker M."/>
        </authorList>
    </citation>
    <scope>NUCLEOTIDE SEQUENCE [LARGE SCALE GENOMIC DNA]</scope>
    <source>
        <strain evidence="7 8">DSM 13328</strain>
    </source>
</reference>
<dbReference type="CDD" id="cd01335">
    <property type="entry name" value="Radical_SAM"/>
    <property type="match status" value="1"/>
</dbReference>
<evidence type="ECO:0000256" key="4">
    <source>
        <dbReference type="ARBA" id="ARBA00023004"/>
    </source>
</evidence>
<dbReference type="RefSeq" id="WP_133517728.1">
    <property type="nucleotide sequence ID" value="NZ_JAHDUW010000004.1"/>
</dbReference>
<gene>
    <name evidence="7" type="ORF">C7391_1292</name>
</gene>
<dbReference type="SFLD" id="SFLDG01067">
    <property type="entry name" value="SPASM/twitch_domain_containing"/>
    <property type="match status" value="1"/>
</dbReference>
<sequence length="377" mass="43149">MVNFFVTLTMACDLECRYCYGEVCDCFDDFDDGIAVDYDVPETISYETSALRDFIAKDKDAVVIFYGGEPLLELDKMKEMMDTLPAKTFLLHTNATMLDQVPAEYLQRLHTISISIDGNRALTDYYRGDGVYDLIAKNANIAREKGFTGEIIARMTVQEETDIYESVMHLFENPDFCFDSVHWQLNALFWRNDYERRREGFLEWADNNYNPGIQKLADEWVHRMKENGQVLHMYPFVNIMNSLLRGEKTHLRCGAAWTEYNVQTDGKLSPCPVMSGMSDYYAGDIYNGRPDQLRVIHVSGECLKCDILDICGGRCLYANATMKWGVQGFKEVCGTVRFLVNALKAKQPEIEKLIEDGIISLDDFSQGIEYNSCEIIP</sequence>
<keyword evidence="8" id="KW-1185">Reference proteome</keyword>
<dbReference type="PANTHER" id="PTHR43273">
    <property type="entry name" value="ANAEROBIC SULFATASE-MATURATING ENZYME HOMOLOG ASLB-RELATED"/>
    <property type="match status" value="1"/>
</dbReference>
<name>A0A484F4E8_9EURY</name>
<dbReference type="Gene3D" id="3.20.20.70">
    <property type="entry name" value="Aldolase class I"/>
    <property type="match status" value="1"/>
</dbReference>
<dbReference type="SFLD" id="SFLDG01104">
    <property type="entry name" value="Uncharacterised_Radical_SAM_Su"/>
    <property type="match status" value="1"/>
</dbReference>
<dbReference type="InterPro" id="IPR023867">
    <property type="entry name" value="Sulphatase_maturase_rSAM"/>
</dbReference>
<dbReference type="SUPFAM" id="SSF102114">
    <property type="entry name" value="Radical SAM enzymes"/>
    <property type="match status" value="1"/>
</dbReference>
<evidence type="ECO:0000256" key="3">
    <source>
        <dbReference type="ARBA" id="ARBA00022723"/>
    </source>
</evidence>
<evidence type="ECO:0000313" key="8">
    <source>
        <dbReference type="Proteomes" id="UP000294855"/>
    </source>
</evidence>
<dbReference type="InterPro" id="IPR007197">
    <property type="entry name" value="rSAM"/>
</dbReference>
<dbReference type="EMBL" id="SNYS01000009">
    <property type="protein sequence ID" value="TDQ68348.1"/>
    <property type="molecule type" value="Genomic_DNA"/>
</dbReference>
<comment type="caution">
    <text evidence="7">The sequence shown here is derived from an EMBL/GenBank/DDBJ whole genome shotgun (WGS) entry which is preliminary data.</text>
</comment>
<keyword evidence="2" id="KW-0949">S-adenosyl-L-methionine</keyword>
<dbReference type="SFLD" id="SFLDS00029">
    <property type="entry name" value="Radical_SAM"/>
    <property type="match status" value="1"/>
</dbReference>
<comment type="cofactor">
    <cofactor evidence="1">
        <name>[4Fe-4S] cluster</name>
        <dbReference type="ChEBI" id="CHEBI:49883"/>
    </cofactor>
</comment>
<dbReference type="PANTHER" id="PTHR43273:SF2">
    <property type="entry name" value="RADICAL SAM CORE DOMAIN-CONTAINING PROTEIN"/>
    <property type="match status" value="1"/>
</dbReference>
<dbReference type="InterPro" id="IPR023885">
    <property type="entry name" value="4Fe4S-binding_SPASM_dom"/>
</dbReference>
<dbReference type="OrthoDB" id="30736at2157"/>
<organism evidence="7 8">
    <name type="scientific">Methanimicrococcus blatticola</name>
    <dbReference type="NCBI Taxonomy" id="91560"/>
    <lineage>
        <taxon>Archaea</taxon>
        <taxon>Methanobacteriati</taxon>
        <taxon>Methanobacteriota</taxon>
        <taxon>Stenosarchaea group</taxon>
        <taxon>Methanomicrobia</taxon>
        <taxon>Methanosarcinales</taxon>
        <taxon>Methanosarcinaceae</taxon>
        <taxon>Methanimicrococcus</taxon>
    </lineage>
</organism>
<feature type="domain" description="Radical SAM core" evidence="6">
    <location>
        <begin position="8"/>
        <end position="163"/>
    </location>
</feature>
<proteinExistence type="predicted"/>
<dbReference type="NCBIfam" id="TIGR04084">
    <property type="entry name" value="rSAM_AF0577"/>
    <property type="match status" value="1"/>
</dbReference>
<accession>A0A484F4E8</accession>
<dbReference type="InterPro" id="IPR058240">
    <property type="entry name" value="rSAM_sf"/>
</dbReference>
<evidence type="ECO:0000259" key="6">
    <source>
        <dbReference type="Pfam" id="PF04055"/>
    </source>
</evidence>
<protein>
    <submittedName>
        <fullName evidence="7">Putative peptide-modifying radical SAM enzyme</fullName>
    </submittedName>
</protein>
<dbReference type="AlphaFoldDB" id="A0A484F4E8"/>
<evidence type="ECO:0000313" key="7">
    <source>
        <dbReference type="EMBL" id="TDQ68348.1"/>
    </source>
</evidence>
<dbReference type="Pfam" id="PF04055">
    <property type="entry name" value="Radical_SAM"/>
    <property type="match status" value="1"/>
</dbReference>
<keyword evidence="4" id="KW-0408">Iron</keyword>
<dbReference type="GO" id="GO:0051536">
    <property type="term" value="F:iron-sulfur cluster binding"/>
    <property type="evidence" value="ECO:0007669"/>
    <property type="project" value="UniProtKB-KW"/>
</dbReference>